<dbReference type="Pfam" id="PF07944">
    <property type="entry name" value="Beta-AFase-like_GH127_cat"/>
    <property type="match status" value="1"/>
</dbReference>
<evidence type="ECO:0000313" key="2">
    <source>
        <dbReference type="EMBL" id="RCX05662.1"/>
    </source>
</evidence>
<dbReference type="InterPro" id="IPR008928">
    <property type="entry name" value="6-hairpin_glycosidase_sf"/>
</dbReference>
<dbReference type="EMBL" id="QPJS01000001">
    <property type="protein sequence ID" value="RCX05662.1"/>
    <property type="molecule type" value="Genomic_DNA"/>
</dbReference>
<keyword evidence="3" id="KW-1185">Reference proteome</keyword>
<evidence type="ECO:0000313" key="3">
    <source>
        <dbReference type="Proteomes" id="UP000253517"/>
    </source>
</evidence>
<keyword evidence="2" id="KW-0808">Transferase</keyword>
<proteinExistence type="predicted"/>
<accession>A0A369A8H3</accession>
<organism evidence="2 3">
    <name type="scientific">Schleiferia thermophila</name>
    <dbReference type="NCBI Taxonomy" id="884107"/>
    <lineage>
        <taxon>Bacteria</taxon>
        <taxon>Pseudomonadati</taxon>
        <taxon>Bacteroidota</taxon>
        <taxon>Flavobacteriia</taxon>
        <taxon>Flavobacteriales</taxon>
        <taxon>Schleiferiaceae</taxon>
        <taxon>Schleiferia</taxon>
    </lineage>
</organism>
<protein>
    <submittedName>
        <fullName evidence="2">Prenyltransferase/squalene oxidase-like repeat protein</fullName>
    </submittedName>
</protein>
<name>A0A369A8H3_9FLAO</name>
<gene>
    <name evidence="2" type="ORF">DES35_101950</name>
</gene>
<sequence length="397" mass="44933">MIRSVALYSKYFLCTIASPHKTRAALLSATDLYMTDHRPPANDEVESAVESALQWLLHSQASNSEGGFATYDFAGGYTSPYPETTGYIVESLLMWPELRQKPEIRQSAEKALQWLLAIQKPSGGWQGGYLHENRPEIVFNTGQVIRGLLEGYVHLGGQHYLDAATRAADWLVSIQHPEGYWNRHVYLNEIRVYDTYVAAPLYKLGKITENQGYKDAALKNANWVVGSQLLKNGWFQNADNSKKHNHRPILHTIAYSLDGLLDLALATGDGVWLDAALTTATALKAALLQDKRLKGRYDKRWYGQRSICNTGVAQCAVIFAKLHLHYRAKIWKDAYNMLVNYLLHHQIRTPGVPYLHGGITGSSPLWGRYEPFRIPNWGVKYFLDAMMYNSEVNCQKQ</sequence>
<feature type="domain" description="Non-reducing end beta-L-arabinofuranosidase-like GH127 catalytic" evidence="1">
    <location>
        <begin position="84"/>
        <end position="276"/>
    </location>
</feature>
<dbReference type="AlphaFoldDB" id="A0A369A8H3"/>
<dbReference type="GO" id="GO:0016740">
    <property type="term" value="F:transferase activity"/>
    <property type="evidence" value="ECO:0007669"/>
    <property type="project" value="UniProtKB-KW"/>
</dbReference>
<reference evidence="2 3" key="1">
    <citation type="submission" date="2018-07" db="EMBL/GenBank/DDBJ databases">
        <title>Genomic Encyclopedia of Type Strains, Phase IV (KMG-IV): sequencing the most valuable type-strain genomes for metagenomic binning, comparative biology and taxonomic classification.</title>
        <authorList>
            <person name="Goeker M."/>
        </authorList>
    </citation>
    <scope>NUCLEOTIDE SEQUENCE [LARGE SCALE GENOMIC DNA]</scope>
    <source>
        <strain evidence="2 3">DSM 21410</strain>
    </source>
</reference>
<dbReference type="GO" id="GO:0005975">
    <property type="term" value="P:carbohydrate metabolic process"/>
    <property type="evidence" value="ECO:0007669"/>
    <property type="project" value="InterPro"/>
</dbReference>
<dbReference type="InterPro" id="IPR012878">
    <property type="entry name" value="Beta-AFase-like_GH127_cat"/>
</dbReference>
<dbReference type="Proteomes" id="UP000253517">
    <property type="component" value="Unassembled WGS sequence"/>
</dbReference>
<dbReference type="Gene3D" id="1.50.10.20">
    <property type="match status" value="1"/>
</dbReference>
<comment type="caution">
    <text evidence="2">The sequence shown here is derived from an EMBL/GenBank/DDBJ whole genome shotgun (WGS) entry which is preliminary data.</text>
</comment>
<evidence type="ECO:0000259" key="1">
    <source>
        <dbReference type="Pfam" id="PF07944"/>
    </source>
</evidence>
<dbReference type="SUPFAM" id="SSF48208">
    <property type="entry name" value="Six-hairpin glycosidases"/>
    <property type="match status" value="1"/>
</dbReference>